<evidence type="ECO:0000256" key="3">
    <source>
        <dbReference type="ARBA" id="ARBA00022670"/>
    </source>
</evidence>
<keyword evidence="2" id="KW-0031">Aminopeptidase</keyword>
<dbReference type="EMBL" id="QLYR01000011">
    <property type="protein sequence ID" value="RAQ22566.1"/>
    <property type="molecule type" value="Genomic_DNA"/>
</dbReference>
<keyword evidence="10" id="KW-1185">Reference proteome</keyword>
<feature type="binding site" evidence="8">
    <location>
        <position position="205"/>
    </location>
    <ligand>
        <name>Zn(2+)</name>
        <dbReference type="ChEBI" id="CHEBI:29105"/>
        <label>2</label>
    </ligand>
</feature>
<evidence type="ECO:0000256" key="2">
    <source>
        <dbReference type="ARBA" id="ARBA00022438"/>
    </source>
</evidence>
<dbReference type="Gene3D" id="3.40.630.10">
    <property type="entry name" value="Zn peptidases"/>
    <property type="match status" value="1"/>
</dbReference>
<dbReference type="PIRSF" id="PIRSF001123">
    <property type="entry name" value="PepA_GA"/>
    <property type="match status" value="1"/>
</dbReference>
<reference evidence="9 10" key="1">
    <citation type="submission" date="2018-06" db="EMBL/GenBank/DDBJ databases">
        <title>Noncontiguous genome sequence of Ruminococcaceae bacterium ASD2818.</title>
        <authorList>
            <person name="Chaplin A.V."/>
            <person name="Sokolova S.R."/>
            <person name="Kochetkova T.O."/>
            <person name="Goltsov A.Y."/>
            <person name="Trofimov D.Y."/>
            <person name="Efimov B.A."/>
        </authorList>
    </citation>
    <scope>NUCLEOTIDE SEQUENCE [LARGE SCALE GENOMIC DNA]</scope>
    <source>
        <strain evidence="9 10">ASD2818</strain>
    </source>
</reference>
<feature type="binding site" evidence="8">
    <location>
        <position position="176"/>
    </location>
    <ligand>
        <name>Zn(2+)</name>
        <dbReference type="ChEBI" id="CHEBI:29105"/>
        <label>1</label>
    </ligand>
</feature>
<proteinExistence type="inferred from homology"/>
<feature type="binding site" evidence="8">
    <location>
        <position position="176"/>
    </location>
    <ligand>
        <name>Zn(2+)</name>
        <dbReference type="ChEBI" id="CHEBI:29105"/>
        <label>2</label>
    </ligand>
</feature>
<dbReference type="SUPFAM" id="SSF101821">
    <property type="entry name" value="Aminopeptidase/glucanase lid domain"/>
    <property type="match status" value="1"/>
</dbReference>
<dbReference type="Pfam" id="PF05343">
    <property type="entry name" value="Peptidase_M42"/>
    <property type="match status" value="1"/>
</dbReference>
<dbReference type="InterPro" id="IPR023367">
    <property type="entry name" value="Peptidase_M42_dom2"/>
</dbReference>
<evidence type="ECO:0000256" key="6">
    <source>
        <dbReference type="PIRNR" id="PIRNR001123"/>
    </source>
</evidence>
<sequence>MADWSLLRRLCNTSGVSGAEDQVREIILEEIRPYADSIEITPLGNLIAVKKGRERARKKLMLDAHMDEVGFLVTFIREDGLLKMTAAGGINLQVMPGRPVAIDTVHGLVPGVIGAKPIHLLDEEERGKAVPLKDLYIDIGAASREEAAALVSPGDRVVFRSVWDESHGRLKARALDDRAGCALLVDLMKKDLQYDMTFVFAVQEETGQSGSRTAAHIVAPDAAIVVEATTAGDSAGVPEEKRICSLGKGPVVTFMDHGAIYDRDYYRLAFEAAAEAGVPCQSKLGVAGGNDARVIHASGEGVRPVSVSLPCRYIHSAVGMISQQDYHDTLAMLQRLAEKIAGGEPAAAE</sequence>
<dbReference type="GO" id="GO:0006508">
    <property type="term" value="P:proteolysis"/>
    <property type="evidence" value="ECO:0007669"/>
    <property type="project" value="UniProtKB-KW"/>
</dbReference>
<comment type="caution">
    <text evidence="9">The sequence shown here is derived from an EMBL/GenBank/DDBJ whole genome shotgun (WGS) entry which is preliminary data.</text>
</comment>
<keyword evidence="3" id="KW-0645">Protease</keyword>
<keyword evidence="5" id="KW-0378">Hydrolase</keyword>
<evidence type="ECO:0000256" key="4">
    <source>
        <dbReference type="ARBA" id="ARBA00022723"/>
    </source>
</evidence>
<dbReference type="SUPFAM" id="SSF53187">
    <property type="entry name" value="Zn-dependent exopeptidases"/>
    <property type="match status" value="1"/>
</dbReference>
<evidence type="ECO:0000256" key="1">
    <source>
        <dbReference type="ARBA" id="ARBA00006272"/>
    </source>
</evidence>
<dbReference type="PANTHER" id="PTHR32481:SF0">
    <property type="entry name" value="AMINOPEPTIDASE YPDE-RELATED"/>
    <property type="match status" value="1"/>
</dbReference>
<feature type="binding site" evidence="8">
    <location>
        <position position="227"/>
    </location>
    <ligand>
        <name>Zn(2+)</name>
        <dbReference type="ChEBI" id="CHEBI:29105"/>
        <label>1</label>
    </ligand>
</feature>
<evidence type="ECO:0000313" key="10">
    <source>
        <dbReference type="Proteomes" id="UP000249377"/>
    </source>
</evidence>
<dbReference type="PANTHER" id="PTHR32481">
    <property type="entry name" value="AMINOPEPTIDASE"/>
    <property type="match status" value="1"/>
</dbReference>
<accession>A0A328U8H2</accession>
<dbReference type="InterPro" id="IPR051464">
    <property type="entry name" value="Peptidase_M42_aminopept"/>
</dbReference>
<name>A0A328U8H2_9FIRM</name>
<protein>
    <submittedName>
        <fullName evidence="9">M42 family peptidase</fullName>
    </submittedName>
</protein>
<evidence type="ECO:0000256" key="8">
    <source>
        <dbReference type="PIRSR" id="PIRSR001123-2"/>
    </source>
</evidence>
<comment type="similarity">
    <text evidence="1 6">Belongs to the peptidase M42 family.</text>
</comment>
<dbReference type="Gene3D" id="2.40.30.40">
    <property type="entry name" value="Peptidase M42, domain 2"/>
    <property type="match status" value="1"/>
</dbReference>
<dbReference type="Proteomes" id="UP000249377">
    <property type="component" value="Unassembled WGS sequence"/>
</dbReference>
<keyword evidence="4 8" id="KW-0479">Metal-binding</keyword>
<organism evidence="9 10">
    <name type="scientific">Hydrogeniiclostridium mannosilyticum</name>
    <dbReference type="NCBI Taxonomy" id="2764322"/>
    <lineage>
        <taxon>Bacteria</taxon>
        <taxon>Bacillati</taxon>
        <taxon>Bacillota</taxon>
        <taxon>Clostridia</taxon>
        <taxon>Eubacteriales</taxon>
        <taxon>Acutalibacteraceae</taxon>
        <taxon>Hydrogeniiclostridium</taxon>
    </lineage>
</organism>
<dbReference type="AlphaFoldDB" id="A0A328U8H2"/>
<dbReference type="RefSeq" id="WP_112333477.1">
    <property type="nucleotide sequence ID" value="NZ_QLYR01000011.1"/>
</dbReference>
<evidence type="ECO:0000313" key="9">
    <source>
        <dbReference type="EMBL" id="RAQ22566.1"/>
    </source>
</evidence>
<evidence type="ECO:0000256" key="5">
    <source>
        <dbReference type="ARBA" id="ARBA00022801"/>
    </source>
</evidence>
<evidence type="ECO:0000256" key="7">
    <source>
        <dbReference type="PIRSR" id="PIRSR001123-1"/>
    </source>
</evidence>
<gene>
    <name evidence="9" type="ORF">DPQ25_12305</name>
</gene>
<dbReference type="GO" id="GO:0004177">
    <property type="term" value="F:aminopeptidase activity"/>
    <property type="evidence" value="ECO:0007669"/>
    <property type="project" value="UniProtKB-UniRule"/>
</dbReference>
<feature type="binding site" evidence="8">
    <location>
        <position position="65"/>
    </location>
    <ligand>
        <name>Zn(2+)</name>
        <dbReference type="ChEBI" id="CHEBI:29105"/>
        <label>1</label>
    </ligand>
</feature>
<dbReference type="GO" id="GO:0046872">
    <property type="term" value="F:metal ion binding"/>
    <property type="evidence" value="ECO:0007669"/>
    <property type="project" value="UniProtKB-UniRule"/>
</dbReference>
<dbReference type="InterPro" id="IPR008007">
    <property type="entry name" value="Peptidase_M42"/>
</dbReference>
<feature type="active site" description="Proton acceptor" evidence="7">
    <location>
        <position position="204"/>
    </location>
</feature>
<feature type="binding site" evidence="8">
    <location>
        <position position="315"/>
    </location>
    <ligand>
        <name>Zn(2+)</name>
        <dbReference type="ChEBI" id="CHEBI:29105"/>
        <label>2</label>
    </ligand>
</feature>
<comment type="cofactor">
    <cofactor evidence="8">
        <name>a divalent metal cation</name>
        <dbReference type="ChEBI" id="CHEBI:60240"/>
    </cofactor>
    <text evidence="8">Binds 2 divalent metal cations per subunit.</text>
</comment>